<reference evidence="2" key="1">
    <citation type="submission" date="2012-05" db="EMBL/GenBank/DDBJ databases">
        <authorList>
            <person name="Krishnakumar V."/>
            <person name="Cheung F."/>
            <person name="Xiao Y."/>
            <person name="Chan A."/>
            <person name="Moskal W.A."/>
            <person name="Town C.D."/>
        </authorList>
    </citation>
    <scope>NUCLEOTIDE SEQUENCE</scope>
</reference>
<sequence length="252" mass="26526">MSCALQATLASNTCAFSSRRLSLNNQKFSKRSSYLLTVRANSDDADCNDEECAPDKEVGKISVEWLAGEKTKVVGTFPPRRAKGWTGYVEKDTAGQTNIYSVEPAVYVAESVLSSGTAGSSKEGAENTAGIVAFLALISIAAASSILLQVGKTTPPIQRAEYSRPSLSYYISKFKPPEITQAPAPIEAELPSSVVQPETAPEVSSSVAAESEIQPEVPEPVAQPESSPPQVSSSVEVGSEIQPEPASVSVVS</sequence>
<dbReference type="EMBL" id="BT144376">
    <property type="protein sequence ID" value="AFK44170.1"/>
    <property type="molecule type" value="mRNA"/>
</dbReference>
<evidence type="ECO:0000256" key="1">
    <source>
        <dbReference type="SAM" id="MobiDB-lite"/>
    </source>
</evidence>
<name>I3SV78_LOTJA</name>
<dbReference type="AlphaFoldDB" id="I3SV78"/>
<protein>
    <submittedName>
        <fullName evidence="2">Uncharacterized protein</fullName>
    </submittedName>
</protein>
<evidence type="ECO:0000313" key="2">
    <source>
        <dbReference type="EMBL" id="AFK44170.1"/>
    </source>
</evidence>
<dbReference type="GO" id="GO:0061635">
    <property type="term" value="P:regulation of protein complex stability"/>
    <property type="evidence" value="ECO:0007669"/>
    <property type="project" value="InterPro"/>
</dbReference>
<proteinExistence type="evidence at transcript level"/>
<accession>I3SV78</accession>
<dbReference type="GO" id="GO:0009535">
    <property type="term" value="C:chloroplast thylakoid membrane"/>
    <property type="evidence" value="ECO:0007669"/>
    <property type="project" value="InterPro"/>
</dbReference>
<organism evidence="2">
    <name type="scientific">Lotus japonicus</name>
    <name type="common">Lotus corniculatus var. japonicus</name>
    <dbReference type="NCBI Taxonomy" id="34305"/>
    <lineage>
        <taxon>Eukaryota</taxon>
        <taxon>Viridiplantae</taxon>
        <taxon>Streptophyta</taxon>
        <taxon>Embryophyta</taxon>
        <taxon>Tracheophyta</taxon>
        <taxon>Spermatophyta</taxon>
        <taxon>Magnoliopsida</taxon>
        <taxon>eudicotyledons</taxon>
        <taxon>Gunneridae</taxon>
        <taxon>Pentapetalae</taxon>
        <taxon>rosids</taxon>
        <taxon>fabids</taxon>
        <taxon>Fabales</taxon>
        <taxon>Fabaceae</taxon>
        <taxon>Papilionoideae</taxon>
        <taxon>50 kb inversion clade</taxon>
        <taxon>NPAAA clade</taxon>
        <taxon>Hologalegina</taxon>
        <taxon>robinioid clade</taxon>
        <taxon>Loteae</taxon>
        <taxon>Lotus</taxon>
    </lineage>
</organism>
<dbReference type="PANTHER" id="PTHR35753:SF2">
    <property type="entry name" value="PROTEIN MAINTENANCE OF PSII UNDER HIGH LIGHT 1"/>
    <property type="match status" value="1"/>
</dbReference>
<feature type="region of interest" description="Disordered" evidence="1">
    <location>
        <begin position="190"/>
        <end position="252"/>
    </location>
</feature>
<dbReference type="PANTHER" id="PTHR35753">
    <property type="entry name" value="PROTEIN MAINTENANCE OF PSII UNDER HIGH LIGHT 1"/>
    <property type="match status" value="1"/>
</dbReference>
<feature type="compositionally biased region" description="Low complexity" evidence="1">
    <location>
        <begin position="202"/>
        <end position="242"/>
    </location>
</feature>
<dbReference type="InterPro" id="IPR038936">
    <property type="entry name" value="MPH1"/>
</dbReference>